<feature type="compositionally biased region" description="Low complexity" evidence="1">
    <location>
        <begin position="218"/>
        <end position="231"/>
    </location>
</feature>
<feature type="compositionally biased region" description="Low complexity" evidence="1">
    <location>
        <begin position="24"/>
        <end position="45"/>
    </location>
</feature>
<name>A0A168RJ93_ABSGL</name>
<evidence type="ECO:0000313" key="2">
    <source>
        <dbReference type="EMBL" id="SAM07022.1"/>
    </source>
</evidence>
<feature type="region of interest" description="Disordered" evidence="1">
    <location>
        <begin position="1"/>
        <end position="46"/>
    </location>
</feature>
<dbReference type="AlphaFoldDB" id="A0A168RJ93"/>
<gene>
    <name evidence="2" type="primary">ABSGL_12649.1 scaffold 13066</name>
</gene>
<dbReference type="Proteomes" id="UP000078561">
    <property type="component" value="Unassembled WGS sequence"/>
</dbReference>
<organism evidence="2">
    <name type="scientific">Absidia glauca</name>
    <name type="common">Pin mould</name>
    <dbReference type="NCBI Taxonomy" id="4829"/>
    <lineage>
        <taxon>Eukaryota</taxon>
        <taxon>Fungi</taxon>
        <taxon>Fungi incertae sedis</taxon>
        <taxon>Mucoromycota</taxon>
        <taxon>Mucoromycotina</taxon>
        <taxon>Mucoromycetes</taxon>
        <taxon>Mucorales</taxon>
        <taxon>Cunninghamellaceae</taxon>
        <taxon>Absidia</taxon>
    </lineage>
</organism>
<protein>
    <submittedName>
        <fullName evidence="2">Uncharacterized protein</fullName>
    </submittedName>
</protein>
<feature type="compositionally biased region" description="Basic and acidic residues" evidence="1">
    <location>
        <begin position="166"/>
        <end position="190"/>
    </location>
</feature>
<evidence type="ECO:0000313" key="3">
    <source>
        <dbReference type="Proteomes" id="UP000078561"/>
    </source>
</evidence>
<reference evidence="2" key="1">
    <citation type="submission" date="2016-04" db="EMBL/GenBank/DDBJ databases">
        <authorList>
            <person name="Evans L.H."/>
            <person name="Alamgir A."/>
            <person name="Owens N."/>
            <person name="Weber N.D."/>
            <person name="Virtaneva K."/>
            <person name="Barbian K."/>
            <person name="Babar A."/>
            <person name="Rosenke K."/>
        </authorList>
    </citation>
    <scope>NUCLEOTIDE SEQUENCE [LARGE SCALE GENOMIC DNA]</scope>
    <source>
        <strain evidence="2">CBS 101.48</strain>
    </source>
</reference>
<evidence type="ECO:0000256" key="1">
    <source>
        <dbReference type="SAM" id="MobiDB-lite"/>
    </source>
</evidence>
<sequence length="238" mass="27613">MNPSTRHAALFDQPPSLSRRRSSSPKQRPALQSRQSQPSLSRQTSDISLYDQSFSQLDATNPDTREPWTRKQWDSLEQWYDKMDRDYQRAATAFYIHDSVVSETGPPLWPKEYIMWRCQCLDTNTKYHHGVLPSERKRRKDLLKAKRKQDMKRQQQQQQQQQQLEQQKRKEEDLGYDRKYGNVTSKETERTGSIGRTGSDIGSSSNGVGSRNRDRIMNSSSDSGSGRGRNSATYPSFE</sequence>
<dbReference type="InParanoid" id="A0A168RJ93"/>
<dbReference type="EMBL" id="LT554655">
    <property type="protein sequence ID" value="SAM07022.1"/>
    <property type="molecule type" value="Genomic_DNA"/>
</dbReference>
<feature type="region of interest" description="Disordered" evidence="1">
    <location>
        <begin position="143"/>
        <end position="238"/>
    </location>
</feature>
<dbReference type="STRING" id="4829.A0A168RJ93"/>
<dbReference type="OrthoDB" id="2288891at2759"/>
<feature type="compositionally biased region" description="Low complexity" evidence="1">
    <location>
        <begin position="154"/>
        <end position="165"/>
    </location>
</feature>
<proteinExistence type="predicted"/>
<keyword evidence="3" id="KW-1185">Reference proteome</keyword>
<accession>A0A168RJ93</accession>